<evidence type="ECO:0000259" key="2">
    <source>
        <dbReference type="Pfam" id="PF10551"/>
    </source>
</evidence>
<dbReference type="Proteomes" id="UP000231279">
    <property type="component" value="Unassembled WGS sequence"/>
</dbReference>
<dbReference type="GO" id="GO:0006355">
    <property type="term" value="P:regulation of DNA-templated transcription"/>
    <property type="evidence" value="ECO:0007669"/>
    <property type="project" value="UniProtKB-UniRule"/>
</dbReference>
<comment type="similarity">
    <text evidence="1">Belongs to the FHY3/FAR1 family.</text>
</comment>
<comment type="function">
    <text evidence="1">Putative transcription activator involved in regulating light control of development.</text>
</comment>
<dbReference type="GO" id="GO:0005634">
    <property type="term" value="C:nucleus"/>
    <property type="evidence" value="ECO:0007669"/>
    <property type="project" value="UniProtKB-SubCell"/>
</dbReference>
<comment type="caution">
    <text evidence="3">The sequence shown here is derived from an EMBL/GenBank/DDBJ whole genome shotgun (WGS) entry which is preliminary data.</text>
</comment>
<keyword evidence="1" id="KW-0863">Zinc-finger</keyword>
<comment type="subcellular location">
    <subcellularLocation>
        <location evidence="1">Nucleus</location>
    </subcellularLocation>
</comment>
<dbReference type="OrthoDB" id="2402896at2759"/>
<keyword evidence="1" id="KW-0479">Metal-binding</keyword>
<proteinExistence type="inferred from homology"/>
<protein>
    <recommendedName>
        <fullName evidence="1">Protein FAR1-RELATED SEQUENCE</fullName>
    </recommendedName>
</protein>
<dbReference type="STRING" id="429701.A0A2G9H1R2"/>
<dbReference type="EMBL" id="NKXS01002997">
    <property type="protein sequence ID" value="PIN11230.1"/>
    <property type="molecule type" value="Genomic_DNA"/>
</dbReference>
<evidence type="ECO:0000256" key="1">
    <source>
        <dbReference type="RuleBase" id="RU367018"/>
    </source>
</evidence>
<accession>A0A2G9H1R2</accession>
<dbReference type="PANTHER" id="PTHR31669">
    <property type="entry name" value="PROTEIN FAR1-RELATED SEQUENCE 10-RELATED"/>
    <property type="match status" value="1"/>
</dbReference>
<gene>
    <name evidence="3" type="ORF">CDL12_16174</name>
</gene>
<evidence type="ECO:0000313" key="3">
    <source>
        <dbReference type="EMBL" id="PIN11230.1"/>
    </source>
</evidence>
<dbReference type="InterPro" id="IPR031052">
    <property type="entry name" value="FHY3/FAR1"/>
</dbReference>
<feature type="domain" description="MULE transposase" evidence="2">
    <location>
        <begin position="158"/>
        <end position="225"/>
    </location>
</feature>
<evidence type="ECO:0000313" key="4">
    <source>
        <dbReference type="Proteomes" id="UP000231279"/>
    </source>
</evidence>
<dbReference type="InterPro" id="IPR018289">
    <property type="entry name" value="MULE_transposase_dom"/>
</dbReference>
<sequence length="391" mass="46118">MVTVNPDSDNCVDFDSRCKLEFLFDKANKQKEDLVDNGNRENLIIERHSIILEEKVPNIGMEFDSHRQKDKRDMNVKCHRPETRKGCCAMMRINSRDVSKYIVVKFIVGHSGHDLQKQLDDPNFFYAIQFDEDDLIANILWVDAQMMADYAQFGDVIQTIVFGATLLYDETTSTFSWLFDTFVKAMSGKKSQTILTDQNTAMAKAFVMKWPETCHCLCIWHIYQNEAIHLSSTFACFASFSKDFSSCIYDYEEEKEFLQAWQEMLEKYGLQTNEWIERMFKIREKWALVYGRQTFCADLMTTQHSENINGVLKRYVSYKHNLLQFFHHFDRMIEVCRYQELKCDDPDLEPLSLSRNLYLWGGGSKKNSQFMMYSIYDQIHTHYKPQNSNTR</sequence>
<keyword evidence="1" id="KW-0539">Nucleus</keyword>
<organism evidence="3 4">
    <name type="scientific">Handroanthus impetiginosus</name>
    <dbReference type="NCBI Taxonomy" id="429701"/>
    <lineage>
        <taxon>Eukaryota</taxon>
        <taxon>Viridiplantae</taxon>
        <taxon>Streptophyta</taxon>
        <taxon>Embryophyta</taxon>
        <taxon>Tracheophyta</taxon>
        <taxon>Spermatophyta</taxon>
        <taxon>Magnoliopsida</taxon>
        <taxon>eudicotyledons</taxon>
        <taxon>Gunneridae</taxon>
        <taxon>Pentapetalae</taxon>
        <taxon>asterids</taxon>
        <taxon>lamiids</taxon>
        <taxon>Lamiales</taxon>
        <taxon>Bignoniaceae</taxon>
        <taxon>Crescentiina</taxon>
        <taxon>Tabebuia alliance</taxon>
        <taxon>Handroanthus</taxon>
    </lineage>
</organism>
<dbReference type="GO" id="GO:0008270">
    <property type="term" value="F:zinc ion binding"/>
    <property type="evidence" value="ECO:0007669"/>
    <property type="project" value="UniProtKB-UniRule"/>
</dbReference>
<dbReference type="PANTHER" id="PTHR31669:SF299">
    <property type="entry name" value="PROTEIN FAR1-RELATED SEQUENCE"/>
    <property type="match status" value="1"/>
</dbReference>
<dbReference type="Pfam" id="PF10551">
    <property type="entry name" value="MULE"/>
    <property type="match status" value="1"/>
</dbReference>
<name>A0A2G9H1R2_9LAMI</name>
<keyword evidence="1" id="KW-0862">Zinc</keyword>
<reference evidence="4" key="1">
    <citation type="journal article" date="2018" name="Gigascience">
        <title>Genome assembly of the Pink Ipe (Handroanthus impetiginosus, Bignoniaceae), a highly valued, ecologically keystone Neotropical timber forest tree.</title>
        <authorList>
            <person name="Silva-Junior O.B."/>
            <person name="Grattapaglia D."/>
            <person name="Novaes E."/>
            <person name="Collevatti R.G."/>
        </authorList>
    </citation>
    <scope>NUCLEOTIDE SEQUENCE [LARGE SCALE GENOMIC DNA]</scope>
    <source>
        <strain evidence="4">cv. UFG-1</strain>
    </source>
</reference>
<keyword evidence="4" id="KW-1185">Reference proteome</keyword>
<dbReference type="AlphaFoldDB" id="A0A2G9H1R2"/>